<evidence type="ECO:0000256" key="1">
    <source>
        <dbReference type="SAM" id="Phobius"/>
    </source>
</evidence>
<reference evidence="2" key="1">
    <citation type="journal article" date="2021" name="PeerJ">
        <title>Extensive microbial diversity within the chicken gut microbiome revealed by metagenomics and culture.</title>
        <authorList>
            <person name="Gilroy R."/>
            <person name="Ravi A."/>
            <person name="Getino M."/>
            <person name="Pursley I."/>
            <person name="Horton D.L."/>
            <person name="Alikhan N.F."/>
            <person name="Baker D."/>
            <person name="Gharbi K."/>
            <person name="Hall N."/>
            <person name="Watson M."/>
            <person name="Adriaenssens E.M."/>
            <person name="Foster-Nyarko E."/>
            <person name="Jarju S."/>
            <person name="Secka A."/>
            <person name="Antonio M."/>
            <person name="Oren A."/>
            <person name="Chaudhuri R.R."/>
            <person name="La Ragione R."/>
            <person name="Hildebrand F."/>
            <person name="Pallen M.J."/>
        </authorList>
    </citation>
    <scope>NUCLEOTIDE SEQUENCE</scope>
    <source>
        <strain evidence="2">CHK199-9574</strain>
    </source>
</reference>
<feature type="transmembrane region" description="Helical" evidence="1">
    <location>
        <begin position="20"/>
        <end position="40"/>
    </location>
</feature>
<keyword evidence="1" id="KW-1133">Transmembrane helix</keyword>
<organism evidence="2 3">
    <name type="scientific">Candidatus Borkfalkia excrementavium</name>
    <dbReference type="NCBI Taxonomy" id="2838505"/>
    <lineage>
        <taxon>Bacteria</taxon>
        <taxon>Bacillati</taxon>
        <taxon>Bacillota</taxon>
        <taxon>Clostridia</taxon>
        <taxon>Christensenellales</taxon>
        <taxon>Christensenellaceae</taxon>
        <taxon>Candidatus Borkfalkia</taxon>
    </lineage>
</organism>
<dbReference type="AlphaFoldDB" id="A0A9D2CF85"/>
<keyword evidence="1" id="KW-0472">Membrane</keyword>
<reference evidence="2" key="2">
    <citation type="submission" date="2021-04" db="EMBL/GenBank/DDBJ databases">
        <authorList>
            <person name="Gilroy R."/>
        </authorList>
    </citation>
    <scope>NUCLEOTIDE SEQUENCE</scope>
    <source>
        <strain evidence="2">CHK199-9574</strain>
    </source>
</reference>
<gene>
    <name evidence="2" type="ORF">H9728_01055</name>
</gene>
<accession>A0A9D2CF85</accession>
<name>A0A9D2CF85_9FIRM</name>
<protein>
    <recommendedName>
        <fullName evidence="4">DUF304 domain-containing protein</fullName>
    </recommendedName>
</protein>
<sequence>MKREENYVYPNDNYIKRNLARTWILFACGLIATAPFYYLMVTAPDFLGVFIVAVVLITLADVLFVLLNGLLFSKRYAYSLRDETLRVYKGVFCSKLAVFRRSAVYEIRIKKHRIKGDFYFNLKFCWDSGTAVFRYLSAETANGILSQFGGLYDERVLSEQA</sequence>
<keyword evidence="1" id="KW-0812">Transmembrane</keyword>
<evidence type="ECO:0008006" key="4">
    <source>
        <dbReference type="Google" id="ProtNLM"/>
    </source>
</evidence>
<comment type="caution">
    <text evidence="2">The sequence shown here is derived from an EMBL/GenBank/DDBJ whole genome shotgun (WGS) entry which is preliminary data.</text>
</comment>
<evidence type="ECO:0000313" key="3">
    <source>
        <dbReference type="Proteomes" id="UP000824135"/>
    </source>
</evidence>
<evidence type="ECO:0000313" key="2">
    <source>
        <dbReference type="EMBL" id="HIY77609.1"/>
    </source>
</evidence>
<dbReference type="EMBL" id="DXCO01000008">
    <property type="protein sequence ID" value="HIY77609.1"/>
    <property type="molecule type" value="Genomic_DNA"/>
</dbReference>
<feature type="transmembrane region" description="Helical" evidence="1">
    <location>
        <begin position="46"/>
        <end position="71"/>
    </location>
</feature>
<proteinExistence type="predicted"/>
<dbReference type="Proteomes" id="UP000824135">
    <property type="component" value="Unassembled WGS sequence"/>
</dbReference>